<dbReference type="FunFam" id="3.40.50.720:FF:000121">
    <property type="entry name" value="Prostaglandin reductase 2"/>
    <property type="match status" value="1"/>
</dbReference>
<organism evidence="3 4">
    <name type="scientific">Arachis hypogaea</name>
    <name type="common">Peanut</name>
    <dbReference type="NCBI Taxonomy" id="3818"/>
    <lineage>
        <taxon>Eukaryota</taxon>
        <taxon>Viridiplantae</taxon>
        <taxon>Streptophyta</taxon>
        <taxon>Embryophyta</taxon>
        <taxon>Tracheophyta</taxon>
        <taxon>Spermatophyta</taxon>
        <taxon>Magnoliopsida</taxon>
        <taxon>eudicotyledons</taxon>
        <taxon>Gunneridae</taxon>
        <taxon>Pentapetalae</taxon>
        <taxon>rosids</taxon>
        <taxon>fabids</taxon>
        <taxon>Fabales</taxon>
        <taxon>Fabaceae</taxon>
        <taxon>Papilionoideae</taxon>
        <taxon>50 kb inversion clade</taxon>
        <taxon>dalbergioids sensu lato</taxon>
        <taxon>Dalbergieae</taxon>
        <taxon>Pterocarpus clade</taxon>
        <taxon>Arachis</taxon>
    </lineage>
</organism>
<dbReference type="InterPro" id="IPR011032">
    <property type="entry name" value="GroES-like_sf"/>
</dbReference>
<dbReference type="AlphaFoldDB" id="A0A444XEC2"/>
<evidence type="ECO:0000256" key="1">
    <source>
        <dbReference type="ARBA" id="ARBA00023002"/>
    </source>
</evidence>
<proteinExistence type="predicted"/>
<dbReference type="PANTHER" id="PTHR43205">
    <property type="entry name" value="PROSTAGLANDIN REDUCTASE"/>
    <property type="match status" value="1"/>
</dbReference>
<comment type="caution">
    <text evidence="3">The sequence shown here is derived from an EMBL/GenBank/DDBJ whole genome shotgun (WGS) entry which is preliminary data.</text>
</comment>
<keyword evidence="1" id="KW-0560">Oxidoreductase</keyword>
<dbReference type="Gene3D" id="3.90.180.10">
    <property type="entry name" value="Medium-chain alcohol dehydrogenases, catalytic domain"/>
    <property type="match status" value="1"/>
</dbReference>
<dbReference type="Proteomes" id="UP000289738">
    <property type="component" value="Chromosome B09"/>
</dbReference>
<gene>
    <name evidence="3" type="ORF">Ahy_B09g095493</name>
</gene>
<dbReference type="Pfam" id="PF16884">
    <property type="entry name" value="ADH_N_2"/>
    <property type="match status" value="1"/>
</dbReference>
<name>A0A444XEC2_ARAHY</name>
<dbReference type="PANTHER" id="PTHR43205:SF7">
    <property type="entry name" value="PROSTAGLANDIN REDUCTASE 1"/>
    <property type="match status" value="1"/>
</dbReference>
<evidence type="ECO:0000259" key="2">
    <source>
        <dbReference type="SMART" id="SM00829"/>
    </source>
</evidence>
<dbReference type="InterPro" id="IPR013149">
    <property type="entry name" value="ADH-like_C"/>
</dbReference>
<dbReference type="SUPFAM" id="SSF51735">
    <property type="entry name" value="NAD(P)-binding Rossmann-fold domains"/>
    <property type="match status" value="1"/>
</dbReference>
<evidence type="ECO:0000313" key="4">
    <source>
        <dbReference type="Proteomes" id="UP000289738"/>
    </source>
</evidence>
<dbReference type="SMART" id="SM00829">
    <property type="entry name" value="PKS_ER"/>
    <property type="match status" value="1"/>
</dbReference>
<dbReference type="CDD" id="cd08295">
    <property type="entry name" value="double_bond_reductase_like"/>
    <property type="match status" value="1"/>
</dbReference>
<dbReference type="InterPro" id="IPR045010">
    <property type="entry name" value="MDR_fam"/>
</dbReference>
<dbReference type="GO" id="GO:0032440">
    <property type="term" value="F:2-alkenal reductase [NAD(P)H] activity"/>
    <property type="evidence" value="ECO:0007669"/>
    <property type="project" value="TreeGrafter"/>
</dbReference>
<evidence type="ECO:0000313" key="3">
    <source>
        <dbReference type="EMBL" id="RYQ88055.1"/>
    </source>
</evidence>
<sequence>MAQVRNKQVLLKNYVTGFPKESDMEIVEGSITLKVPEGSSDVVLLKNLYLSCDPYMRILMYKDTPSFTPGSPLYGFGVAKVLDSKHQDFQEGDYVWGVTGWEEYSIISSPENLFKIHHHTDVPLSYYTGILGMPGLTAYSGFFEVCGPKKGEYVFVSAAAGAVGQLVGQFAKLIGCYVVGSAGSKDKVDLLKSKFGFDEAFNYKEEHDLDAALKRYFPQGIDIYFELVGGKMLDAVLMNMRVHGRIAVCGMISQYTKEEHEGIKNTACLIYKRIRMQGFNVVDYYPLYPKFLEFLLPQIRNGEISCVEDIVGGLENGAAALVRVFNGHNIGKQVLSLMNDE</sequence>
<dbReference type="SUPFAM" id="SSF50129">
    <property type="entry name" value="GroES-like"/>
    <property type="match status" value="1"/>
</dbReference>
<feature type="domain" description="Enoyl reductase (ER)" evidence="2">
    <location>
        <begin position="38"/>
        <end position="335"/>
    </location>
</feature>
<dbReference type="InterPro" id="IPR036291">
    <property type="entry name" value="NAD(P)-bd_dom_sf"/>
</dbReference>
<dbReference type="Gene3D" id="3.40.50.720">
    <property type="entry name" value="NAD(P)-binding Rossmann-like Domain"/>
    <property type="match status" value="1"/>
</dbReference>
<dbReference type="InterPro" id="IPR020843">
    <property type="entry name" value="ER"/>
</dbReference>
<dbReference type="InterPro" id="IPR041694">
    <property type="entry name" value="ADH_N_2"/>
</dbReference>
<accession>A0A444XEC2</accession>
<dbReference type="Pfam" id="PF00107">
    <property type="entry name" value="ADH_zinc_N"/>
    <property type="match status" value="1"/>
</dbReference>
<protein>
    <recommendedName>
        <fullName evidence="2">Enoyl reductase (ER) domain-containing protein</fullName>
    </recommendedName>
</protein>
<keyword evidence="4" id="KW-1185">Reference proteome</keyword>
<dbReference type="EMBL" id="SDMP01000019">
    <property type="protein sequence ID" value="RYQ88055.1"/>
    <property type="molecule type" value="Genomic_DNA"/>
</dbReference>
<reference evidence="3 4" key="1">
    <citation type="submission" date="2019-01" db="EMBL/GenBank/DDBJ databases">
        <title>Sequencing of cultivated peanut Arachis hypogaea provides insights into genome evolution and oil improvement.</title>
        <authorList>
            <person name="Chen X."/>
        </authorList>
    </citation>
    <scope>NUCLEOTIDE SEQUENCE [LARGE SCALE GENOMIC DNA]</scope>
    <source>
        <strain evidence="4">cv. Fuhuasheng</strain>
        <tissue evidence="3">Leaves</tissue>
    </source>
</reference>